<keyword evidence="3 5" id="KW-0067">ATP-binding</keyword>
<dbReference type="EMBL" id="JAPNUD010000175">
    <property type="protein sequence ID" value="MDA0646133.1"/>
    <property type="molecule type" value="Genomic_DNA"/>
</dbReference>
<evidence type="ECO:0000256" key="1">
    <source>
        <dbReference type="ARBA" id="ARBA00022448"/>
    </source>
</evidence>
<feature type="domain" description="ABC transporter" evidence="4">
    <location>
        <begin position="25"/>
        <end position="256"/>
    </location>
</feature>
<keyword evidence="6" id="KW-1185">Reference proteome</keyword>
<name>A0ABT4T9D4_9ACTN</name>
<reference evidence="5 6" key="1">
    <citation type="submission" date="2022-11" db="EMBL/GenBank/DDBJ databases">
        <title>Nonomuraea corallina sp. nov., a new species of the genus Nonomuraea isolated from sea side sediment in Thai sea.</title>
        <authorList>
            <person name="Ngamcharungchit C."/>
            <person name="Matsumoto A."/>
            <person name="Suriyachadkun C."/>
            <person name="Panbangred W."/>
            <person name="Inahashi Y."/>
            <person name="Intra B."/>
        </authorList>
    </citation>
    <scope>NUCLEOTIDE SEQUENCE [LARGE SCALE GENOMIC DNA]</scope>
    <source>
        <strain evidence="5 6">DSM 43553</strain>
    </source>
</reference>
<evidence type="ECO:0000256" key="3">
    <source>
        <dbReference type="ARBA" id="ARBA00022840"/>
    </source>
</evidence>
<sequence length="277" mass="30758">MSSIGTSAERASAAAAQADDRPIAVSYHQVGRTFTTAKRTFTAVQGIDLEIRKGEFICIIGPSGCGKSTLLNMAAGLLTQSTGEVLYDGKPINGINNDVGYVTQKDTLLPWRTVEKNVSLPLEVQKVPRRERKERVAQVLDLVGLGQYGNRYPSQLSGGMLKRAALAQTLVYRPNTLLMDEPFGALDAQLRLNLQRQTLEIWERERKTVLFVTHDLEEAILMADRVVVFGANPGRIIHVEPITFARPRDFGSLRTDPEFAAVWSRLWALLSPQMEDH</sequence>
<keyword evidence="2" id="KW-0547">Nucleotide-binding</keyword>
<dbReference type="InterPro" id="IPR003439">
    <property type="entry name" value="ABC_transporter-like_ATP-bd"/>
</dbReference>
<organism evidence="5 6">
    <name type="scientific">Nonomuraea ferruginea</name>
    <dbReference type="NCBI Taxonomy" id="46174"/>
    <lineage>
        <taxon>Bacteria</taxon>
        <taxon>Bacillati</taxon>
        <taxon>Actinomycetota</taxon>
        <taxon>Actinomycetes</taxon>
        <taxon>Streptosporangiales</taxon>
        <taxon>Streptosporangiaceae</taxon>
        <taxon>Nonomuraea</taxon>
    </lineage>
</organism>
<dbReference type="SUPFAM" id="SSF52540">
    <property type="entry name" value="P-loop containing nucleoside triphosphate hydrolases"/>
    <property type="match status" value="1"/>
</dbReference>
<dbReference type="PANTHER" id="PTHR42788:SF13">
    <property type="entry name" value="ALIPHATIC SULFONATES IMPORT ATP-BINDING PROTEIN SSUB"/>
    <property type="match status" value="1"/>
</dbReference>
<evidence type="ECO:0000313" key="5">
    <source>
        <dbReference type="EMBL" id="MDA0646133.1"/>
    </source>
</evidence>
<dbReference type="PROSITE" id="PS50893">
    <property type="entry name" value="ABC_TRANSPORTER_2"/>
    <property type="match status" value="1"/>
</dbReference>
<dbReference type="SMART" id="SM00382">
    <property type="entry name" value="AAA"/>
    <property type="match status" value="1"/>
</dbReference>
<accession>A0ABT4T9D4</accession>
<comment type="caution">
    <text evidence="5">The sequence shown here is derived from an EMBL/GenBank/DDBJ whole genome shotgun (WGS) entry which is preliminary data.</text>
</comment>
<protein>
    <submittedName>
        <fullName evidence="5">ABC transporter ATP-binding protein</fullName>
    </submittedName>
</protein>
<dbReference type="Gene3D" id="3.40.50.300">
    <property type="entry name" value="P-loop containing nucleotide triphosphate hydrolases"/>
    <property type="match status" value="1"/>
</dbReference>
<evidence type="ECO:0000259" key="4">
    <source>
        <dbReference type="PROSITE" id="PS50893"/>
    </source>
</evidence>
<dbReference type="Pfam" id="PF00005">
    <property type="entry name" value="ABC_tran"/>
    <property type="match status" value="1"/>
</dbReference>
<dbReference type="InterPro" id="IPR017871">
    <property type="entry name" value="ABC_transporter-like_CS"/>
</dbReference>
<dbReference type="PROSITE" id="PS00211">
    <property type="entry name" value="ABC_TRANSPORTER_1"/>
    <property type="match status" value="1"/>
</dbReference>
<evidence type="ECO:0000256" key="2">
    <source>
        <dbReference type="ARBA" id="ARBA00022741"/>
    </source>
</evidence>
<dbReference type="RefSeq" id="WP_271279542.1">
    <property type="nucleotide sequence ID" value="NZ_BAABFD010000037.1"/>
</dbReference>
<dbReference type="CDD" id="cd03293">
    <property type="entry name" value="ABC_NrtD_SsuB_transporters"/>
    <property type="match status" value="1"/>
</dbReference>
<dbReference type="InterPro" id="IPR003593">
    <property type="entry name" value="AAA+_ATPase"/>
</dbReference>
<keyword evidence="1" id="KW-0813">Transport</keyword>
<dbReference type="InterPro" id="IPR050166">
    <property type="entry name" value="ABC_transporter_ATP-bind"/>
</dbReference>
<proteinExistence type="predicted"/>
<evidence type="ECO:0000313" key="6">
    <source>
        <dbReference type="Proteomes" id="UP001212498"/>
    </source>
</evidence>
<dbReference type="GO" id="GO:0005524">
    <property type="term" value="F:ATP binding"/>
    <property type="evidence" value="ECO:0007669"/>
    <property type="project" value="UniProtKB-KW"/>
</dbReference>
<dbReference type="InterPro" id="IPR027417">
    <property type="entry name" value="P-loop_NTPase"/>
</dbReference>
<dbReference type="Proteomes" id="UP001212498">
    <property type="component" value="Unassembled WGS sequence"/>
</dbReference>
<dbReference type="PANTHER" id="PTHR42788">
    <property type="entry name" value="TAURINE IMPORT ATP-BINDING PROTEIN-RELATED"/>
    <property type="match status" value="1"/>
</dbReference>
<gene>
    <name evidence="5" type="ORF">OUY24_36370</name>
</gene>